<evidence type="ECO:0000313" key="3">
    <source>
        <dbReference type="Proteomes" id="UP000484255"/>
    </source>
</evidence>
<dbReference type="GO" id="GO:0016491">
    <property type="term" value="F:oxidoreductase activity"/>
    <property type="evidence" value="ECO:0007669"/>
    <property type="project" value="InterPro"/>
</dbReference>
<evidence type="ECO:0000313" key="2">
    <source>
        <dbReference type="EMBL" id="NDY90734.1"/>
    </source>
</evidence>
<name>A0A7C9PGX3_9BURK</name>
<dbReference type="PANTHER" id="PTHR42923">
    <property type="entry name" value="PROTOPORPHYRINOGEN OXIDASE"/>
    <property type="match status" value="1"/>
</dbReference>
<dbReference type="EMBL" id="JAAGOH010000005">
    <property type="protein sequence ID" value="NDY90734.1"/>
    <property type="molecule type" value="Genomic_DNA"/>
</dbReference>
<dbReference type="AlphaFoldDB" id="A0A7C9PGX3"/>
<dbReference type="InterPro" id="IPR050464">
    <property type="entry name" value="Zeta_carotene_desat/Oxidored"/>
</dbReference>
<evidence type="ECO:0000259" key="1">
    <source>
        <dbReference type="Pfam" id="PF01593"/>
    </source>
</evidence>
<gene>
    <name evidence="2" type="ORF">G3A44_05945</name>
</gene>
<dbReference type="InterPro" id="IPR002937">
    <property type="entry name" value="Amino_oxidase"/>
</dbReference>
<accession>A0A7C9PGX3</accession>
<dbReference type="InterPro" id="IPR017830">
    <property type="entry name" value="SQase_HpnE"/>
</dbReference>
<dbReference type="InterPro" id="IPR036188">
    <property type="entry name" value="FAD/NAD-bd_sf"/>
</dbReference>
<organism evidence="2 3">
    <name type="scientific">Ideonella livida</name>
    <dbReference type="NCBI Taxonomy" id="2707176"/>
    <lineage>
        <taxon>Bacteria</taxon>
        <taxon>Pseudomonadati</taxon>
        <taxon>Pseudomonadota</taxon>
        <taxon>Betaproteobacteria</taxon>
        <taxon>Burkholderiales</taxon>
        <taxon>Sphaerotilaceae</taxon>
        <taxon>Ideonella</taxon>
    </lineage>
</organism>
<reference evidence="2 3" key="1">
    <citation type="submission" date="2020-02" db="EMBL/GenBank/DDBJ databases">
        <title>Ideonella bacterium strain TBM-1.</title>
        <authorList>
            <person name="Chen W.-M."/>
        </authorList>
    </citation>
    <scope>NUCLEOTIDE SEQUENCE [LARGE SCALE GENOMIC DNA]</scope>
    <source>
        <strain evidence="2 3">TBM-1</strain>
    </source>
</reference>
<comment type="caution">
    <text evidence="2">The sequence shown here is derived from an EMBL/GenBank/DDBJ whole genome shotgun (WGS) entry which is preliminary data.</text>
</comment>
<dbReference type="PANTHER" id="PTHR42923:SF47">
    <property type="entry name" value="BLR3003 PROTEIN"/>
    <property type="match status" value="1"/>
</dbReference>
<feature type="domain" description="Amine oxidase" evidence="1">
    <location>
        <begin position="22"/>
        <end position="447"/>
    </location>
</feature>
<dbReference type="NCBIfam" id="TIGR03467">
    <property type="entry name" value="HpnE"/>
    <property type="match status" value="1"/>
</dbReference>
<dbReference type="RefSeq" id="WP_163456593.1">
    <property type="nucleotide sequence ID" value="NZ_JAAGOH010000005.1"/>
</dbReference>
<dbReference type="SUPFAM" id="SSF51905">
    <property type="entry name" value="FAD/NAD(P)-binding domain"/>
    <property type="match status" value="1"/>
</dbReference>
<dbReference type="Pfam" id="PF01593">
    <property type="entry name" value="Amino_oxidase"/>
    <property type="match status" value="1"/>
</dbReference>
<keyword evidence="3" id="KW-1185">Reference proteome</keyword>
<dbReference type="Proteomes" id="UP000484255">
    <property type="component" value="Unassembled WGS sequence"/>
</dbReference>
<dbReference type="Gene3D" id="3.50.50.60">
    <property type="entry name" value="FAD/NAD(P)-binding domain"/>
    <property type="match status" value="2"/>
</dbReference>
<sequence length="455" mass="47390">MCAVAEGALGRRRIAIIGAGWSGLAAAVHATAAGADVTVYEAGRQPGGRAASTTGPDGTERDTGQHILIGAYRATLGLMSQVGVDPAQVLRRLPMALVDPAGRGLTLHLGGGLLHHAASLLGWSTLPWRARLGGLLWLGRWQAARFQCPPGWTVARLVQGCPQAVVEQLIEPLCVAALNTPMAEADAQILLNVFRSALAGPRGSADLLLPAAALSDLLPRPACAWLSLHGAQLRMGTPVRHLAPITDGRDGWIVETETFDQVILATPARVAARLTADCAPQWAALAHRLPQQAIATAWLRVPTTAAEPDLPAMSCLKGALGEPAQFAFSLAKLHGHGQQGVHTLVASGVAHWATQPREALAGALQAQFRRMLGAVNPTTPPPSAGSVATQLLHLHLDRQATFACLPGLDRPPARIRPGLWAAGDYIAGPYPATLEGAVLSGQQAVEAANAATSRS</sequence>
<proteinExistence type="predicted"/>
<protein>
    <submittedName>
        <fullName evidence="2">NAD(P)-binding protein</fullName>
    </submittedName>
</protein>